<dbReference type="SUPFAM" id="SSF53756">
    <property type="entry name" value="UDP-Glycosyltransferase/glycogen phosphorylase"/>
    <property type="match status" value="1"/>
</dbReference>
<keyword evidence="3" id="KW-0808">Transferase</keyword>
<gene>
    <name evidence="3" type="ORF">G113_04333</name>
</gene>
<dbReference type="GO" id="GO:0016757">
    <property type="term" value="F:glycosyltransferase activity"/>
    <property type="evidence" value="ECO:0007669"/>
    <property type="project" value="InterPro"/>
</dbReference>
<proteinExistence type="predicted"/>
<accession>R1H729</accession>
<dbReference type="RefSeq" id="WP_005894021.1">
    <property type="nucleotide sequence ID" value="NZ_AQGQ01000015.1"/>
</dbReference>
<reference evidence="3 4" key="1">
    <citation type="journal article" date="2013" name="Genome Announc.">
        <title>Draft Genome Sequence of Aeromonas molluscorum Strain 848TT, Isolated from Bivalve Molluscs.</title>
        <authorList>
            <person name="Spataro N."/>
            <person name="Farfan M."/>
            <person name="Albarral V."/>
            <person name="Sanglas A."/>
            <person name="Loren J.G."/>
            <person name="Fuste M.C."/>
            <person name="Bosch E."/>
        </authorList>
    </citation>
    <scope>NUCLEOTIDE SEQUENCE [LARGE SCALE GENOMIC DNA]</scope>
    <source>
        <strain evidence="3 4">848</strain>
    </source>
</reference>
<dbReference type="InterPro" id="IPR028098">
    <property type="entry name" value="Glyco_trans_4-like_N"/>
</dbReference>
<dbReference type="PANTHER" id="PTHR12526:SF638">
    <property type="entry name" value="SPORE COAT PROTEIN SA"/>
    <property type="match status" value="1"/>
</dbReference>
<dbReference type="OrthoDB" id="9792269at2"/>
<evidence type="ECO:0000313" key="4">
    <source>
        <dbReference type="Proteomes" id="UP000013526"/>
    </source>
</evidence>
<name>R1H729_9GAMM</name>
<evidence type="ECO:0000259" key="1">
    <source>
        <dbReference type="Pfam" id="PF00534"/>
    </source>
</evidence>
<dbReference type="PATRIC" id="fig|1268236.3.peg.864"/>
<dbReference type="GO" id="GO:1901135">
    <property type="term" value="P:carbohydrate derivative metabolic process"/>
    <property type="evidence" value="ECO:0007669"/>
    <property type="project" value="UniProtKB-ARBA"/>
</dbReference>
<dbReference type="Pfam" id="PF13439">
    <property type="entry name" value="Glyco_transf_4"/>
    <property type="match status" value="1"/>
</dbReference>
<evidence type="ECO:0000313" key="3">
    <source>
        <dbReference type="EMBL" id="EOD56291.1"/>
    </source>
</evidence>
<keyword evidence="4" id="KW-1185">Reference proteome</keyword>
<evidence type="ECO:0000259" key="2">
    <source>
        <dbReference type="Pfam" id="PF13439"/>
    </source>
</evidence>
<protein>
    <submittedName>
        <fullName evidence="3">Group 1 glycosyl transferase</fullName>
    </submittedName>
</protein>
<sequence>MNSKRFVFVIEDLYGGGAQKSLINTAEGLRQRGHQVTVFILRDLIEHRLPPGLEVINLALVNGVTKAISNVLLEKGQAWFIARAIRRLDPHVVLSCSCDKITRHIRHPNLWFWVKSNMLASRYTPQSKAKAKAKLQRFYNGRKVIGCSQGVVDGLLQDAELKPERILAIYNPYERDGFVRMAAEPAEVPRGEYLINVGTFEHRKRHDRLLRAYKASGVSTPLLLLGKGKPEEEARLRTLIRELDLEAQVILPGYQTNPYPYIKQAKALILTSDGEGLPRVLIESLFLGTPIVSVDCPSGPKEILTGELAAFLVPLQDEAALADAIARMDASPVTITADYYQAFLAESVLPQFEALSLAERAP</sequence>
<dbReference type="CDD" id="cd03811">
    <property type="entry name" value="GT4_GT28_WabH-like"/>
    <property type="match status" value="1"/>
</dbReference>
<dbReference type="InterPro" id="IPR001296">
    <property type="entry name" value="Glyco_trans_1"/>
</dbReference>
<organism evidence="3 4">
    <name type="scientific">Aeromonas molluscorum 848</name>
    <dbReference type="NCBI Taxonomy" id="1268236"/>
    <lineage>
        <taxon>Bacteria</taxon>
        <taxon>Pseudomonadati</taxon>
        <taxon>Pseudomonadota</taxon>
        <taxon>Gammaproteobacteria</taxon>
        <taxon>Aeromonadales</taxon>
        <taxon>Aeromonadaceae</taxon>
        <taxon>Aeromonas</taxon>
    </lineage>
</organism>
<feature type="domain" description="Glycosyl transferase family 1" evidence="1">
    <location>
        <begin position="190"/>
        <end position="328"/>
    </location>
</feature>
<dbReference type="AlphaFoldDB" id="R1H729"/>
<dbReference type="Gene3D" id="3.40.50.2000">
    <property type="entry name" value="Glycogen Phosphorylase B"/>
    <property type="match status" value="2"/>
</dbReference>
<dbReference type="EMBL" id="AQGQ01000015">
    <property type="protein sequence ID" value="EOD56291.1"/>
    <property type="molecule type" value="Genomic_DNA"/>
</dbReference>
<feature type="domain" description="Glycosyltransferase subfamily 4-like N-terminal" evidence="2">
    <location>
        <begin position="16"/>
        <end position="173"/>
    </location>
</feature>
<comment type="caution">
    <text evidence="3">The sequence shown here is derived from an EMBL/GenBank/DDBJ whole genome shotgun (WGS) entry which is preliminary data.</text>
</comment>
<dbReference type="PANTHER" id="PTHR12526">
    <property type="entry name" value="GLYCOSYLTRANSFERASE"/>
    <property type="match status" value="1"/>
</dbReference>
<dbReference type="Proteomes" id="UP000013526">
    <property type="component" value="Unassembled WGS sequence"/>
</dbReference>
<dbReference type="Pfam" id="PF00534">
    <property type="entry name" value="Glycos_transf_1"/>
    <property type="match status" value="1"/>
</dbReference>